<evidence type="ECO:0000313" key="1">
    <source>
        <dbReference type="EMBL" id="PSR78331.1"/>
    </source>
</evidence>
<dbReference type="Proteomes" id="UP000186601">
    <property type="component" value="Unassembled WGS sequence"/>
</dbReference>
<reference evidence="1 2" key="1">
    <citation type="submission" date="2018-02" db="EMBL/GenBank/DDBJ databases">
        <title>Genome sequence of the basidiomycete white-rot fungus Phlebia centrifuga.</title>
        <authorList>
            <person name="Granchi Z."/>
            <person name="Peng M."/>
            <person name="de Vries R.P."/>
            <person name="Hilden K."/>
            <person name="Makela M.R."/>
            <person name="Grigoriev I."/>
            <person name="Riley R."/>
        </authorList>
    </citation>
    <scope>NUCLEOTIDE SEQUENCE [LARGE SCALE GENOMIC DNA]</scope>
    <source>
        <strain evidence="1 2">FBCC195</strain>
    </source>
</reference>
<gene>
    <name evidence="1" type="ORF">PHLCEN_2v7453</name>
</gene>
<evidence type="ECO:0000313" key="2">
    <source>
        <dbReference type="Proteomes" id="UP000186601"/>
    </source>
</evidence>
<proteinExistence type="predicted"/>
<protein>
    <submittedName>
        <fullName evidence="1">Uncharacterized protein</fullName>
    </submittedName>
</protein>
<sequence length="85" mass="8884">MKSPINPVLAALDAQKPSYVAVNQRVVGGSVKLAGKNSNLQVVALSVSRVDTTSMAMPPASILEEYTGGLHPCIKEALCCVSWGD</sequence>
<accession>A0A2R6NWL3</accession>
<organism evidence="1 2">
    <name type="scientific">Hermanssonia centrifuga</name>
    <dbReference type="NCBI Taxonomy" id="98765"/>
    <lineage>
        <taxon>Eukaryota</taxon>
        <taxon>Fungi</taxon>
        <taxon>Dikarya</taxon>
        <taxon>Basidiomycota</taxon>
        <taxon>Agaricomycotina</taxon>
        <taxon>Agaricomycetes</taxon>
        <taxon>Polyporales</taxon>
        <taxon>Meruliaceae</taxon>
        <taxon>Hermanssonia</taxon>
    </lineage>
</organism>
<comment type="caution">
    <text evidence="1">The sequence shown here is derived from an EMBL/GenBank/DDBJ whole genome shotgun (WGS) entry which is preliminary data.</text>
</comment>
<keyword evidence="2" id="KW-1185">Reference proteome</keyword>
<dbReference type="EMBL" id="MLYV02000750">
    <property type="protein sequence ID" value="PSR78331.1"/>
    <property type="molecule type" value="Genomic_DNA"/>
</dbReference>
<dbReference type="AlphaFoldDB" id="A0A2R6NWL3"/>
<name>A0A2R6NWL3_9APHY</name>